<gene>
    <name evidence="1" type="ORF">EMCG_00291</name>
</gene>
<sequence>MAVNSSYTLLISPSPGVDYHPKYILTQRNTWGITGNLKTFQQGALAYRNAQD</sequence>
<name>A0A0G2HYV4_9EURO</name>
<accession>A0A0G2HYV4</accession>
<dbReference type="AlphaFoldDB" id="A0A0G2HYV4"/>
<proteinExistence type="predicted"/>
<dbReference type="VEuPathDB" id="FungiDB:EMCG_00291"/>
<comment type="caution">
    <text evidence="1">The sequence shown here is derived from an EMBL/GenBank/DDBJ whole genome shotgun (WGS) entry which is preliminary data.</text>
</comment>
<reference evidence="2" key="1">
    <citation type="journal article" date="2015" name="PLoS Genet.">
        <title>The dynamic genome and transcriptome of the human fungal pathogen Blastomyces and close relative Emmonsia.</title>
        <authorList>
            <person name="Munoz J.F."/>
            <person name="Gauthier G.M."/>
            <person name="Desjardins C.A."/>
            <person name="Gallo J.E."/>
            <person name="Holder J."/>
            <person name="Sullivan T.D."/>
            <person name="Marty A.J."/>
            <person name="Carmen J.C."/>
            <person name="Chen Z."/>
            <person name="Ding L."/>
            <person name="Gujja S."/>
            <person name="Magrini V."/>
            <person name="Misas E."/>
            <person name="Mitreva M."/>
            <person name="Priest M."/>
            <person name="Saif S."/>
            <person name="Whiston E.A."/>
            <person name="Young S."/>
            <person name="Zeng Q."/>
            <person name="Goldman W.E."/>
            <person name="Mardis E.R."/>
            <person name="Taylor J.W."/>
            <person name="McEwen J.G."/>
            <person name="Clay O.K."/>
            <person name="Klein B.S."/>
            <person name="Cuomo C.A."/>
        </authorList>
    </citation>
    <scope>NUCLEOTIDE SEQUENCE [LARGE SCALE GENOMIC DNA]</scope>
    <source>
        <strain evidence="2">UAMH 3008</strain>
    </source>
</reference>
<organism evidence="1 2">
    <name type="scientific">[Emmonsia] crescens</name>
    <dbReference type="NCBI Taxonomy" id="73230"/>
    <lineage>
        <taxon>Eukaryota</taxon>
        <taxon>Fungi</taxon>
        <taxon>Dikarya</taxon>
        <taxon>Ascomycota</taxon>
        <taxon>Pezizomycotina</taxon>
        <taxon>Eurotiomycetes</taxon>
        <taxon>Eurotiomycetidae</taxon>
        <taxon>Onygenales</taxon>
        <taxon>Ajellomycetaceae</taxon>
        <taxon>Emergomyces</taxon>
    </lineage>
</organism>
<protein>
    <submittedName>
        <fullName evidence="1">Uncharacterized protein</fullName>
    </submittedName>
</protein>
<dbReference type="EMBL" id="LCZI01000992">
    <property type="protein sequence ID" value="KKZ63308.1"/>
    <property type="molecule type" value="Genomic_DNA"/>
</dbReference>
<evidence type="ECO:0000313" key="1">
    <source>
        <dbReference type="EMBL" id="KKZ63308.1"/>
    </source>
</evidence>
<evidence type="ECO:0000313" key="2">
    <source>
        <dbReference type="Proteomes" id="UP000034164"/>
    </source>
</evidence>
<dbReference type="Proteomes" id="UP000034164">
    <property type="component" value="Unassembled WGS sequence"/>
</dbReference>